<keyword evidence="6 9" id="KW-1133">Transmembrane helix</keyword>
<evidence type="ECO:0000256" key="5">
    <source>
        <dbReference type="ARBA" id="ARBA00022692"/>
    </source>
</evidence>
<feature type="transmembrane region" description="Helical" evidence="9">
    <location>
        <begin position="131"/>
        <end position="156"/>
    </location>
</feature>
<comment type="function">
    <text evidence="9">Part of the tripartite ATP-independent periplasmic (TRAP) transport system.</text>
</comment>
<proteinExistence type="inferred from homology"/>
<feature type="transmembrane region" description="Helical" evidence="9">
    <location>
        <begin position="90"/>
        <end position="111"/>
    </location>
</feature>
<keyword evidence="5 9" id="KW-0812">Transmembrane</keyword>
<evidence type="ECO:0000313" key="11">
    <source>
        <dbReference type="EMBL" id="SNZ20174.1"/>
    </source>
</evidence>
<comment type="similarity">
    <text evidence="8 9">Belongs to the TRAP transporter small permease family.</text>
</comment>
<dbReference type="GO" id="GO:0022857">
    <property type="term" value="F:transmembrane transporter activity"/>
    <property type="evidence" value="ECO:0007669"/>
    <property type="project" value="UniProtKB-UniRule"/>
</dbReference>
<dbReference type="InterPro" id="IPR055348">
    <property type="entry name" value="DctQ"/>
</dbReference>
<evidence type="ECO:0000256" key="3">
    <source>
        <dbReference type="ARBA" id="ARBA00022475"/>
    </source>
</evidence>
<keyword evidence="7 9" id="KW-0472">Membrane</keyword>
<evidence type="ECO:0000256" key="7">
    <source>
        <dbReference type="ARBA" id="ARBA00023136"/>
    </source>
</evidence>
<dbReference type="Pfam" id="PF04290">
    <property type="entry name" value="DctQ"/>
    <property type="match status" value="1"/>
</dbReference>
<gene>
    <name evidence="11" type="ORF">SAMN06265368_3277</name>
</gene>
<dbReference type="GO" id="GO:0005886">
    <property type="term" value="C:plasma membrane"/>
    <property type="evidence" value="ECO:0007669"/>
    <property type="project" value="UniProtKB-SubCell"/>
</dbReference>
<keyword evidence="12" id="KW-1185">Reference proteome</keyword>
<evidence type="ECO:0000259" key="10">
    <source>
        <dbReference type="Pfam" id="PF04290"/>
    </source>
</evidence>
<organism evidence="11 12">
    <name type="scientific">Cohaesibacter gelatinilyticus</name>
    <dbReference type="NCBI Taxonomy" id="372072"/>
    <lineage>
        <taxon>Bacteria</taxon>
        <taxon>Pseudomonadati</taxon>
        <taxon>Pseudomonadota</taxon>
        <taxon>Alphaproteobacteria</taxon>
        <taxon>Hyphomicrobiales</taxon>
        <taxon>Cohaesibacteraceae</taxon>
    </lineage>
</organism>
<dbReference type="PANTHER" id="PTHR35011:SF4">
    <property type="entry name" value="SLL1102 PROTEIN"/>
    <property type="match status" value="1"/>
</dbReference>
<dbReference type="OrthoDB" id="9794346at2"/>
<accession>A0A285PEL7</accession>
<dbReference type="Proteomes" id="UP000219439">
    <property type="component" value="Unassembled WGS sequence"/>
</dbReference>
<evidence type="ECO:0000256" key="4">
    <source>
        <dbReference type="ARBA" id="ARBA00022519"/>
    </source>
</evidence>
<keyword evidence="2 9" id="KW-0813">Transport</keyword>
<dbReference type="InterPro" id="IPR007387">
    <property type="entry name" value="TRAP_DctQ"/>
</dbReference>
<dbReference type="AlphaFoldDB" id="A0A285PEL7"/>
<sequence>MEKFASYLDQINRSVGMTARWFALAMVLLQFGVVLLRYVFGFSSIALNESVLYLHSALFMLGAGYTLLIDDHVRVDIFYSGLGRPGKARIDAFGHSLLLLPSMAALLYWSWPSVRNSWAIWEGPLSVGGIPALWLMKSLIPAFCILLIIQSLACLLRQLITLKVSDNHSEEGPAV</sequence>
<keyword evidence="3" id="KW-1003">Cell membrane</keyword>
<evidence type="ECO:0000256" key="1">
    <source>
        <dbReference type="ARBA" id="ARBA00004429"/>
    </source>
</evidence>
<evidence type="ECO:0000256" key="8">
    <source>
        <dbReference type="ARBA" id="ARBA00038436"/>
    </source>
</evidence>
<keyword evidence="4 9" id="KW-0997">Cell inner membrane</keyword>
<comment type="subcellular location">
    <subcellularLocation>
        <location evidence="1 9">Cell inner membrane</location>
        <topology evidence="1 9">Multi-pass membrane protein</topology>
    </subcellularLocation>
</comment>
<dbReference type="RefSeq" id="WP_097154553.1">
    <property type="nucleotide sequence ID" value="NZ_OBEL01000004.1"/>
</dbReference>
<protein>
    <recommendedName>
        <fullName evidence="9">TRAP transporter small permease protein</fullName>
    </recommendedName>
</protein>
<comment type="subunit">
    <text evidence="9">The complex comprises the extracytoplasmic solute receptor protein and the two transmembrane proteins.</text>
</comment>
<dbReference type="EMBL" id="OBEL01000004">
    <property type="protein sequence ID" value="SNZ20174.1"/>
    <property type="molecule type" value="Genomic_DNA"/>
</dbReference>
<name>A0A285PEL7_9HYPH</name>
<evidence type="ECO:0000256" key="6">
    <source>
        <dbReference type="ARBA" id="ARBA00022989"/>
    </source>
</evidence>
<feature type="transmembrane region" description="Helical" evidence="9">
    <location>
        <begin position="52"/>
        <end position="69"/>
    </location>
</feature>
<evidence type="ECO:0000256" key="2">
    <source>
        <dbReference type="ARBA" id="ARBA00022448"/>
    </source>
</evidence>
<dbReference type="PANTHER" id="PTHR35011">
    <property type="entry name" value="2,3-DIKETO-L-GULONATE TRAP TRANSPORTER SMALL PERMEASE PROTEIN YIAM"/>
    <property type="match status" value="1"/>
</dbReference>
<feature type="domain" description="Tripartite ATP-independent periplasmic transporters DctQ component" evidence="10">
    <location>
        <begin position="26"/>
        <end position="159"/>
    </location>
</feature>
<evidence type="ECO:0000313" key="12">
    <source>
        <dbReference type="Proteomes" id="UP000219439"/>
    </source>
</evidence>
<reference evidence="11 12" key="1">
    <citation type="submission" date="2017-09" db="EMBL/GenBank/DDBJ databases">
        <authorList>
            <person name="Ehlers B."/>
            <person name="Leendertz F.H."/>
        </authorList>
    </citation>
    <scope>NUCLEOTIDE SEQUENCE [LARGE SCALE GENOMIC DNA]</scope>
    <source>
        <strain evidence="11 12">DSM 18289</strain>
    </source>
</reference>
<evidence type="ECO:0000256" key="9">
    <source>
        <dbReference type="RuleBase" id="RU369079"/>
    </source>
</evidence>
<feature type="transmembrane region" description="Helical" evidence="9">
    <location>
        <begin position="21"/>
        <end position="40"/>
    </location>
</feature>